<feature type="domain" description="DUF4143" evidence="2">
    <location>
        <begin position="248"/>
        <end position="414"/>
    </location>
</feature>
<accession>A0A806JYP6</accession>
<dbReference type="PANTHER" id="PTHR33295:SF7">
    <property type="entry name" value="ATPASE"/>
    <property type="match status" value="1"/>
</dbReference>
<feature type="domain" description="AAA" evidence="1">
    <location>
        <begin position="44"/>
        <end position="177"/>
    </location>
</feature>
<dbReference type="AlphaFoldDB" id="A0A806JYP6"/>
<dbReference type="Pfam" id="PF13635">
    <property type="entry name" value="DUF4143"/>
    <property type="match status" value="1"/>
</dbReference>
<protein>
    <submittedName>
        <fullName evidence="3">Putative ATPase (AAA+ superfamily)</fullName>
    </submittedName>
</protein>
<dbReference type="Pfam" id="PF13173">
    <property type="entry name" value="AAA_14"/>
    <property type="match status" value="1"/>
</dbReference>
<evidence type="ECO:0000259" key="2">
    <source>
        <dbReference type="Pfam" id="PF13635"/>
    </source>
</evidence>
<dbReference type="EMBL" id="JQ844182">
    <property type="protein sequence ID" value="AGS52087.1"/>
    <property type="molecule type" value="Genomic_DNA"/>
</dbReference>
<evidence type="ECO:0000259" key="1">
    <source>
        <dbReference type="Pfam" id="PF13173"/>
    </source>
</evidence>
<evidence type="ECO:0000313" key="3">
    <source>
        <dbReference type="EMBL" id="AGS52087.1"/>
    </source>
</evidence>
<dbReference type="InterPro" id="IPR041682">
    <property type="entry name" value="AAA_14"/>
</dbReference>
<dbReference type="InterPro" id="IPR025420">
    <property type="entry name" value="DUF4143"/>
</dbReference>
<proteinExistence type="predicted"/>
<dbReference type="Gene3D" id="3.40.50.300">
    <property type="entry name" value="P-loop containing nucleotide triphosphate hydrolases"/>
    <property type="match status" value="1"/>
</dbReference>
<organism evidence="3">
    <name type="scientific">uncultured bacterium contig00029</name>
    <dbReference type="NCBI Taxonomy" id="1181518"/>
    <lineage>
        <taxon>Bacteria</taxon>
        <taxon>environmental samples</taxon>
    </lineage>
</organism>
<dbReference type="PANTHER" id="PTHR33295">
    <property type="entry name" value="ATPASE"/>
    <property type="match status" value="1"/>
</dbReference>
<reference evidence="3" key="1">
    <citation type="submission" date="2012-03" db="EMBL/GenBank/DDBJ databases">
        <title>Functional metagenomics reveals considerable lignocellulase gene clusters in the gut microbiome of a wood-feeding higher termite.</title>
        <authorList>
            <person name="Liu N."/>
        </authorList>
    </citation>
    <scope>NUCLEOTIDE SEQUENCE</scope>
</reference>
<name>A0A806JYP6_9BACT</name>
<dbReference type="InterPro" id="IPR027417">
    <property type="entry name" value="P-loop_NTPase"/>
</dbReference>
<sequence>MQNSSKFALKFVHEFSILYLIMANRYLKRRIDKELVLWKNDKEHKLLLLRGARQVGKSRSVRKLAELFEHFVEINFEKNKKVHKLFDGDLDAYEICEKLSALLKKPIIPKKTLVFFDEIQSCPNAISALRFFYEDYPELHVIAAGSLLEFALEELPSFGVGRIRSVFMYPLSFAEFMDACGEDLLWKEVCLSSPDKPLFEPFHEKCLEYLKKFLLLGGMPAVVAKYTENKNILECQKILNDLITSLKADFSKYKKRVPNLQILKAFEAVVNQNGNRFNYSNVEQLNYRQIKDSLELLQKAGLVISVVHSSSNGLPLGSKVNFKKQKFILLDTGIFQRLLGLELSDILLNNDISVINKGAIAEQYAGLEFLKSASCYEMQENLYFWSREKEKSNAEVDYVIQRGENIIPVEIKSGSSGKMQSMHIFISEKNSEYGIRSSLENFSFYEKIKVWPLYAIGNA</sequence>
<dbReference type="SUPFAM" id="SSF52540">
    <property type="entry name" value="P-loop containing nucleoside triphosphate hydrolases"/>
    <property type="match status" value="1"/>
</dbReference>